<gene>
    <name evidence="2" type="ORF">FIV42_01160</name>
</gene>
<protein>
    <submittedName>
        <fullName evidence="2">Uncharacterized protein</fullName>
    </submittedName>
</protein>
<name>A0A4Y6PM95_PERCE</name>
<accession>A0A5B8Y2K4</accession>
<keyword evidence="1" id="KW-1133">Transmembrane helix</keyword>
<proteinExistence type="predicted"/>
<evidence type="ECO:0000256" key="1">
    <source>
        <dbReference type="SAM" id="Phobius"/>
    </source>
</evidence>
<dbReference type="EMBL" id="CP041186">
    <property type="protein sequence ID" value="QDG49392.1"/>
    <property type="molecule type" value="Genomic_DNA"/>
</dbReference>
<evidence type="ECO:0000313" key="2">
    <source>
        <dbReference type="EMBL" id="QDG49392.1"/>
    </source>
</evidence>
<sequence length="96" mass="10862">MELTMPGLFPSMLWVWILGALAFGVWLLFDENRETPVSDDNQFLIGLAILVMLTASKVGHYGLTTEPEQWRVVDEVVTELPEADEPKSVYSCDLQF</sequence>
<keyword evidence="1" id="KW-0472">Membrane</keyword>
<dbReference type="Proteomes" id="UP000315995">
    <property type="component" value="Chromosome"/>
</dbReference>
<keyword evidence="3" id="KW-1185">Reference proteome</keyword>
<dbReference type="RefSeq" id="WP_141195890.1">
    <property type="nucleotide sequence ID" value="NZ_CP041186.1"/>
</dbReference>
<reference evidence="2 3" key="1">
    <citation type="submission" date="2019-06" db="EMBL/GenBank/DDBJ databases">
        <title>Persicimonas caeni gen. nov., sp. nov., a predatory bacterium isolated from solar saltern.</title>
        <authorList>
            <person name="Wang S."/>
        </authorList>
    </citation>
    <scope>NUCLEOTIDE SEQUENCE [LARGE SCALE GENOMIC DNA]</scope>
    <source>
        <strain evidence="2 3">YN101</strain>
    </source>
</reference>
<feature type="transmembrane region" description="Helical" evidence="1">
    <location>
        <begin position="41"/>
        <end position="63"/>
    </location>
</feature>
<dbReference type="AlphaFoldDB" id="A0A4Y6PM95"/>
<accession>A0A4Y6PM95</accession>
<evidence type="ECO:0000313" key="3">
    <source>
        <dbReference type="Proteomes" id="UP000315995"/>
    </source>
</evidence>
<feature type="transmembrane region" description="Helical" evidence="1">
    <location>
        <begin position="12"/>
        <end position="29"/>
    </location>
</feature>
<organism evidence="2 3">
    <name type="scientific">Persicimonas caeni</name>
    <dbReference type="NCBI Taxonomy" id="2292766"/>
    <lineage>
        <taxon>Bacteria</taxon>
        <taxon>Deltaproteobacteria</taxon>
        <taxon>Bradymonadales</taxon>
        <taxon>Bradymonadaceae</taxon>
        <taxon>Persicimonas</taxon>
    </lineage>
</organism>
<keyword evidence="1" id="KW-0812">Transmembrane</keyword>